<organism evidence="3 4">
    <name type="scientific">Scyliorhinus torazame</name>
    <name type="common">Cloudy catshark</name>
    <name type="synonym">Catulus torazame</name>
    <dbReference type="NCBI Taxonomy" id="75743"/>
    <lineage>
        <taxon>Eukaryota</taxon>
        <taxon>Metazoa</taxon>
        <taxon>Chordata</taxon>
        <taxon>Craniata</taxon>
        <taxon>Vertebrata</taxon>
        <taxon>Chondrichthyes</taxon>
        <taxon>Elasmobranchii</taxon>
        <taxon>Galeomorphii</taxon>
        <taxon>Galeoidea</taxon>
        <taxon>Carcharhiniformes</taxon>
        <taxon>Scyliorhinidae</taxon>
        <taxon>Scyliorhinus</taxon>
    </lineage>
</organism>
<sequence>MTLKPSFGADILLCYKIAKDWKRHAEEAFWKFIGKFDFRDFPIDKDLWQKVKNKSRGLKAPGYDVLYCSTENKIVIVGEQNKVSDTSKKLQEILEKARRVLEVERNTVEEQILLGSLEELEFVHSNVKDTVSSVQLSTTTDPPAFKLKGLTEEVGQVRKDISQFQSQLESKPLNQSSYLIDFIKSLDLKKFVQTHFIQKGIKATLVHKQSVELLALKADVKKGEDKIKQLFQEVRIDFTPQQIKVAEGDKRKRFLDELKFDLKSKDEGCRIIEEANQAALIIVGYADIVSDVAKIINSYLDNKKVITQLIPATLRQVDYMESSLSLTELPEVKNKDVTISYIRTASPGLKVSGAAEHIKEAVSAIEDKLSLIQSVIYTYNKPGEATALSKHKAILQVKAKGHGCMLLIKTKEESQGSSRLAKPVSVHEQSNGFNLPI</sequence>
<evidence type="ECO:0000256" key="1">
    <source>
        <dbReference type="SAM" id="MobiDB-lite"/>
    </source>
</evidence>
<keyword evidence="4" id="KW-1185">Reference proteome</keyword>
<feature type="compositionally biased region" description="Polar residues" evidence="1">
    <location>
        <begin position="427"/>
        <end position="437"/>
    </location>
</feature>
<dbReference type="EMBL" id="BFAA01051358">
    <property type="protein sequence ID" value="GCB83955.1"/>
    <property type="molecule type" value="Genomic_DNA"/>
</dbReference>
<dbReference type="OrthoDB" id="6133115at2759"/>
<evidence type="ECO:0000259" key="2">
    <source>
        <dbReference type="Pfam" id="PF23248"/>
    </source>
</evidence>
<gene>
    <name evidence="3" type="ORF">scyTo_0024613</name>
</gene>
<comment type="caution">
    <text evidence="3">The sequence shown here is derived from an EMBL/GenBank/DDBJ whole genome shotgun (WGS) entry which is preliminary data.</text>
</comment>
<evidence type="ECO:0000313" key="4">
    <source>
        <dbReference type="Proteomes" id="UP000288216"/>
    </source>
</evidence>
<dbReference type="AlphaFoldDB" id="A0A401QEZ6"/>
<accession>A0A401QEZ6</accession>
<proteinExistence type="predicted"/>
<dbReference type="Pfam" id="PF23248">
    <property type="entry name" value="KH_PARP14_2"/>
    <property type="match status" value="1"/>
</dbReference>
<reference evidence="3 4" key="1">
    <citation type="journal article" date="2018" name="Nat. Ecol. Evol.">
        <title>Shark genomes provide insights into elasmobranch evolution and the origin of vertebrates.</title>
        <authorList>
            <person name="Hara Y"/>
            <person name="Yamaguchi K"/>
            <person name="Onimaru K"/>
            <person name="Kadota M"/>
            <person name="Koyanagi M"/>
            <person name="Keeley SD"/>
            <person name="Tatsumi K"/>
            <person name="Tanaka K"/>
            <person name="Motone F"/>
            <person name="Kageyama Y"/>
            <person name="Nozu R"/>
            <person name="Adachi N"/>
            <person name="Nishimura O"/>
            <person name="Nakagawa R"/>
            <person name="Tanegashima C"/>
            <person name="Kiyatake I"/>
            <person name="Matsumoto R"/>
            <person name="Murakumo K"/>
            <person name="Nishida K"/>
            <person name="Terakita A"/>
            <person name="Kuratani S"/>
            <person name="Sato K"/>
            <person name="Hyodo S Kuraku.S."/>
        </authorList>
    </citation>
    <scope>NUCLEOTIDE SEQUENCE [LARGE SCALE GENOMIC DNA]</scope>
</reference>
<feature type="domain" description="PARP14 second type I KH" evidence="2">
    <location>
        <begin position="39"/>
        <end position="106"/>
    </location>
</feature>
<protein>
    <recommendedName>
        <fullName evidence="2">PARP14 second type I KH domain-containing protein</fullName>
    </recommendedName>
</protein>
<dbReference type="STRING" id="75743.A0A401QEZ6"/>
<feature type="region of interest" description="Disordered" evidence="1">
    <location>
        <begin position="418"/>
        <end position="437"/>
    </location>
</feature>
<name>A0A401QEZ6_SCYTO</name>
<evidence type="ECO:0000313" key="3">
    <source>
        <dbReference type="EMBL" id="GCB83955.1"/>
    </source>
</evidence>
<dbReference type="Proteomes" id="UP000288216">
    <property type="component" value="Unassembled WGS sequence"/>
</dbReference>
<dbReference type="InterPro" id="IPR057043">
    <property type="entry name" value="PARP14_KH_2"/>
</dbReference>